<dbReference type="OrthoDB" id="8957634at2"/>
<name>A0A0K9XB42_9ACTN</name>
<dbReference type="STRING" id="1678637.AC230_22190"/>
<evidence type="ECO:0000313" key="2">
    <source>
        <dbReference type="EMBL" id="KNB50635.1"/>
    </source>
</evidence>
<feature type="domain" description="AB hydrolase-1" evidence="1">
    <location>
        <begin position="27"/>
        <end position="260"/>
    </location>
</feature>
<dbReference type="GO" id="GO:0004806">
    <property type="term" value="F:triacylglycerol lipase activity"/>
    <property type="evidence" value="ECO:0007669"/>
    <property type="project" value="TreeGrafter"/>
</dbReference>
<dbReference type="Proteomes" id="UP000037288">
    <property type="component" value="Unassembled WGS sequence"/>
</dbReference>
<evidence type="ECO:0000313" key="3">
    <source>
        <dbReference type="Proteomes" id="UP000037288"/>
    </source>
</evidence>
<gene>
    <name evidence="2" type="ORF">AC230_22190</name>
</gene>
<dbReference type="SUPFAM" id="SSF53474">
    <property type="entry name" value="alpha/beta-Hydrolases"/>
    <property type="match status" value="1"/>
</dbReference>
<reference evidence="3" key="1">
    <citation type="submission" date="2015-07" db="EMBL/GenBank/DDBJ databases">
        <title>Draft genome sequence of Streptomyces sp. CMAA 1322, a bacterium isolated from Caatinga biome, from dry forest semiarid of Brazil.</title>
        <authorList>
            <person name="Santos S.N."/>
            <person name="Gacesa R."/>
            <person name="Taketani R.G."/>
            <person name="Long P.F."/>
            <person name="Melo I.S."/>
        </authorList>
    </citation>
    <scope>NUCLEOTIDE SEQUENCE [LARGE SCALE GENOMIC DNA]</scope>
    <source>
        <strain evidence="3">CMAA 1322</strain>
    </source>
</reference>
<dbReference type="GO" id="GO:0046503">
    <property type="term" value="P:glycerolipid catabolic process"/>
    <property type="evidence" value="ECO:0007669"/>
    <property type="project" value="TreeGrafter"/>
</dbReference>
<sequence length="286" mass="29703">MSEELALDVGPSGIQIAFERFGDPASPPVLLVMGAGAQMIYWPDGFCTALVRHGLHVIRFDNRDCGRSTHFPNTPTPYTLSDMAADTTGLLDTLGLDSTHIVGGSLGGMVAQTLAIEHPTRVRSLTSVMSTTGAPGVGLADHRATAGLGTPPAERAAYVAWEVRAVRTVGSPRFPLDEEETAALAGRAFDRGLDHPGAARQVAAARASGDRTGRLRSVRVPTLVVHGTNDVLCDISGGRATAAAVPGAELMVVAGMGHNLPPGVWPQITGRIAALVRRAEGGAPRA</sequence>
<keyword evidence="3" id="KW-1185">Reference proteome</keyword>
<dbReference type="Pfam" id="PF00561">
    <property type="entry name" value="Abhydrolase_1"/>
    <property type="match status" value="1"/>
</dbReference>
<comment type="caution">
    <text evidence="2">The sequence shown here is derived from an EMBL/GenBank/DDBJ whole genome shotgun (WGS) entry which is preliminary data.</text>
</comment>
<proteinExistence type="predicted"/>
<protein>
    <submittedName>
        <fullName evidence="2">Alpha/beta hydrolase</fullName>
    </submittedName>
</protein>
<dbReference type="PANTHER" id="PTHR43433">
    <property type="entry name" value="HYDROLASE, ALPHA/BETA FOLD FAMILY PROTEIN"/>
    <property type="match status" value="1"/>
</dbReference>
<dbReference type="InterPro" id="IPR000073">
    <property type="entry name" value="AB_hydrolase_1"/>
</dbReference>
<evidence type="ECO:0000259" key="1">
    <source>
        <dbReference type="Pfam" id="PF00561"/>
    </source>
</evidence>
<organism evidence="2 3">
    <name type="scientific">Streptomyces caatingaensis</name>
    <dbReference type="NCBI Taxonomy" id="1678637"/>
    <lineage>
        <taxon>Bacteria</taxon>
        <taxon>Bacillati</taxon>
        <taxon>Actinomycetota</taxon>
        <taxon>Actinomycetes</taxon>
        <taxon>Kitasatosporales</taxon>
        <taxon>Streptomycetaceae</taxon>
        <taxon>Streptomyces</taxon>
    </lineage>
</organism>
<dbReference type="PANTHER" id="PTHR43433:SF5">
    <property type="entry name" value="AB HYDROLASE-1 DOMAIN-CONTAINING PROTEIN"/>
    <property type="match status" value="1"/>
</dbReference>
<accession>A0A0K9XB42</accession>
<dbReference type="InterPro" id="IPR029058">
    <property type="entry name" value="AB_hydrolase_fold"/>
</dbReference>
<dbReference type="Gene3D" id="3.40.50.1820">
    <property type="entry name" value="alpha/beta hydrolase"/>
    <property type="match status" value="1"/>
</dbReference>
<dbReference type="InterPro" id="IPR050471">
    <property type="entry name" value="AB_hydrolase"/>
</dbReference>
<dbReference type="AlphaFoldDB" id="A0A0K9XB42"/>
<dbReference type="PATRIC" id="fig|1678637.3.peg.4755"/>
<dbReference type="PRINTS" id="PR00111">
    <property type="entry name" value="ABHYDROLASE"/>
</dbReference>
<keyword evidence="2" id="KW-0378">Hydrolase</keyword>
<dbReference type="RefSeq" id="WP_049718036.1">
    <property type="nucleotide sequence ID" value="NZ_LFXA01000014.1"/>
</dbReference>
<dbReference type="EMBL" id="LFXA01000014">
    <property type="protein sequence ID" value="KNB50635.1"/>
    <property type="molecule type" value="Genomic_DNA"/>
</dbReference>